<dbReference type="InterPro" id="IPR001138">
    <property type="entry name" value="Zn2Cys6_DnaBD"/>
</dbReference>
<dbReference type="Gene3D" id="4.10.240.10">
    <property type="entry name" value="Zn(2)-C6 fungal-type DNA-binding domain"/>
    <property type="match status" value="1"/>
</dbReference>
<gene>
    <name evidence="8" type="ORF">R3P38DRAFT_2656108</name>
</gene>
<dbReference type="PANTHER" id="PTHR47338">
    <property type="entry name" value="ZN(II)2CYS6 TRANSCRIPTION FACTOR (EUROFUNG)-RELATED"/>
    <property type="match status" value="1"/>
</dbReference>
<dbReference type="SUPFAM" id="SSF57701">
    <property type="entry name" value="Zn2/Cys6 DNA-binding domain"/>
    <property type="match status" value="1"/>
</dbReference>
<evidence type="ECO:0000256" key="6">
    <source>
        <dbReference type="SAM" id="MobiDB-lite"/>
    </source>
</evidence>
<evidence type="ECO:0000259" key="7">
    <source>
        <dbReference type="PROSITE" id="PS50048"/>
    </source>
</evidence>
<dbReference type="GO" id="GO:0000981">
    <property type="term" value="F:DNA-binding transcription factor activity, RNA polymerase II-specific"/>
    <property type="evidence" value="ECO:0007669"/>
    <property type="project" value="InterPro"/>
</dbReference>
<dbReference type="PROSITE" id="PS00463">
    <property type="entry name" value="ZN2_CY6_FUNGAL_1"/>
    <property type="match status" value="1"/>
</dbReference>
<protein>
    <recommendedName>
        <fullName evidence="7">Zn(2)-C6 fungal-type domain-containing protein</fullName>
    </recommendedName>
</protein>
<keyword evidence="5" id="KW-0539">Nucleus</keyword>
<accession>A0AAV9ZXN6</accession>
<evidence type="ECO:0000256" key="4">
    <source>
        <dbReference type="ARBA" id="ARBA00023163"/>
    </source>
</evidence>
<feature type="region of interest" description="Disordered" evidence="6">
    <location>
        <begin position="130"/>
        <end position="152"/>
    </location>
</feature>
<evidence type="ECO:0000313" key="9">
    <source>
        <dbReference type="Proteomes" id="UP001362999"/>
    </source>
</evidence>
<proteinExistence type="predicted"/>
<dbReference type="GO" id="GO:0008270">
    <property type="term" value="F:zinc ion binding"/>
    <property type="evidence" value="ECO:0007669"/>
    <property type="project" value="InterPro"/>
</dbReference>
<feature type="domain" description="Zn(2)-C6 fungal-type" evidence="7">
    <location>
        <begin position="9"/>
        <end position="41"/>
    </location>
</feature>
<dbReference type="GO" id="GO:0005634">
    <property type="term" value="C:nucleus"/>
    <property type="evidence" value="ECO:0007669"/>
    <property type="project" value="UniProtKB-SubCell"/>
</dbReference>
<comment type="subcellular location">
    <subcellularLocation>
        <location evidence="1">Nucleus</location>
    </subcellularLocation>
</comment>
<keyword evidence="3" id="KW-0805">Transcription regulation</keyword>
<dbReference type="SMART" id="SM00066">
    <property type="entry name" value="GAL4"/>
    <property type="match status" value="1"/>
</dbReference>
<dbReference type="CDD" id="cd12148">
    <property type="entry name" value="fungal_TF_MHR"/>
    <property type="match status" value="1"/>
</dbReference>
<name>A0AAV9ZXN6_9AGAR</name>
<dbReference type="Pfam" id="PF00172">
    <property type="entry name" value="Zn_clus"/>
    <property type="match status" value="1"/>
</dbReference>
<dbReference type="PROSITE" id="PS50048">
    <property type="entry name" value="ZN2_CY6_FUNGAL_2"/>
    <property type="match status" value="1"/>
</dbReference>
<keyword evidence="4" id="KW-0804">Transcription</keyword>
<evidence type="ECO:0000313" key="8">
    <source>
        <dbReference type="EMBL" id="KAK6993159.1"/>
    </source>
</evidence>
<evidence type="ECO:0000256" key="5">
    <source>
        <dbReference type="ARBA" id="ARBA00023242"/>
    </source>
</evidence>
<dbReference type="InterPro" id="IPR050815">
    <property type="entry name" value="TF_fung"/>
</dbReference>
<dbReference type="PANTHER" id="PTHR47338:SF29">
    <property type="entry name" value="ZN(2)-C6 FUNGAL-TYPE DOMAIN-CONTAINING PROTEIN"/>
    <property type="match status" value="1"/>
</dbReference>
<keyword evidence="9" id="KW-1185">Reference proteome</keyword>
<dbReference type="InterPro" id="IPR036864">
    <property type="entry name" value="Zn2-C6_fun-type_DNA-bd_sf"/>
</dbReference>
<dbReference type="CDD" id="cd00067">
    <property type="entry name" value="GAL4"/>
    <property type="match status" value="1"/>
</dbReference>
<sequence>MSKLKRGKACKQCRSLKIKCDGIKPVCGTCRKGPRHDDCEYSDGPPRSRTKALEDTVSRLEARLYELEHPESSTPPVRLYDPYGPQFPPQLSPSYAGSSSRSLLDAPYQVLQVLWPTDYSSQESHGFILSPLSSPSRPSSTRPLLGNGPGNSPLGIYGSRSIAALESKTSEQKIHETLLQIFRPHACQFGFFLSWDRLTQPAHKSSALFNALYMWGAHLSSDRQRELDFKQITLQTVDAELTPETFIHTIQTQVLLAYYSFRTGHFLEARAHTATAVALTLGAGLHVIRSLNHPDAPIVKIQEENDQETRLQASADLVEEGERINGFWTVYMLQKNLTVALEPRSRVCGVFETAGMPIDTPWPLEMKDYAHGILTPDIHGDSTVCSFLDAGNVFAERSSSVAAMNVKAAILFHTAVYMHGQYRPGEVQPWWTAFGVVERLTNSLRAELLDIAQPQGQSSTRTILFTNSLLNAATIELHGIFESDTMSRQSCFAAARDMFRFGGANPQELGHLNPMMGTLWMTACNVFIDELRRVRAALAQGLCPLQAVSQQEREKEILADLNAGLKVLSFFAQESLLMGHQLAKVKKSMETT</sequence>
<dbReference type="EMBL" id="JAWWNJ010000103">
    <property type="protein sequence ID" value="KAK6993159.1"/>
    <property type="molecule type" value="Genomic_DNA"/>
</dbReference>
<dbReference type="AlphaFoldDB" id="A0AAV9ZXN6"/>
<keyword evidence="2" id="KW-0479">Metal-binding</keyword>
<evidence type="ECO:0000256" key="1">
    <source>
        <dbReference type="ARBA" id="ARBA00004123"/>
    </source>
</evidence>
<organism evidence="8 9">
    <name type="scientific">Favolaschia claudopus</name>
    <dbReference type="NCBI Taxonomy" id="2862362"/>
    <lineage>
        <taxon>Eukaryota</taxon>
        <taxon>Fungi</taxon>
        <taxon>Dikarya</taxon>
        <taxon>Basidiomycota</taxon>
        <taxon>Agaricomycotina</taxon>
        <taxon>Agaricomycetes</taxon>
        <taxon>Agaricomycetidae</taxon>
        <taxon>Agaricales</taxon>
        <taxon>Marasmiineae</taxon>
        <taxon>Mycenaceae</taxon>
        <taxon>Favolaschia</taxon>
    </lineage>
</organism>
<comment type="caution">
    <text evidence="8">The sequence shown here is derived from an EMBL/GenBank/DDBJ whole genome shotgun (WGS) entry which is preliminary data.</text>
</comment>
<evidence type="ECO:0000256" key="3">
    <source>
        <dbReference type="ARBA" id="ARBA00023015"/>
    </source>
</evidence>
<evidence type="ECO:0000256" key="2">
    <source>
        <dbReference type="ARBA" id="ARBA00022723"/>
    </source>
</evidence>
<dbReference type="Proteomes" id="UP001362999">
    <property type="component" value="Unassembled WGS sequence"/>
</dbReference>
<reference evidence="8 9" key="1">
    <citation type="journal article" date="2024" name="J Genomics">
        <title>Draft genome sequencing and assembly of Favolaschia claudopus CIRM-BRFM 2984 isolated from oak limbs.</title>
        <authorList>
            <person name="Navarro D."/>
            <person name="Drula E."/>
            <person name="Chaduli D."/>
            <person name="Cazenave R."/>
            <person name="Ahrendt S."/>
            <person name="Wang J."/>
            <person name="Lipzen A."/>
            <person name="Daum C."/>
            <person name="Barry K."/>
            <person name="Grigoriev I.V."/>
            <person name="Favel A."/>
            <person name="Rosso M.N."/>
            <person name="Martin F."/>
        </authorList>
    </citation>
    <scope>NUCLEOTIDE SEQUENCE [LARGE SCALE GENOMIC DNA]</scope>
    <source>
        <strain evidence="8 9">CIRM-BRFM 2984</strain>
    </source>
</reference>